<dbReference type="eggNOG" id="COG1551">
    <property type="taxonomic scope" value="Bacteria"/>
</dbReference>
<dbReference type="GO" id="GO:0045947">
    <property type="term" value="P:negative regulation of translational initiation"/>
    <property type="evidence" value="ECO:0007669"/>
    <property type="project" value="UniProtKB-UniRule"/>
</dbReference>
<dbReference type="InterPro" id="IPR036107">
    <property type="entry name" value="CsrA_sf"/>
</dbReference>
<dbReference type="Pfam" id="PF02599">
    <property type="entry name" value="CsrA"/>
    <property type="match status" value="1"/>
</dbReference>
<dbReference type="EMBL" id="ABCP01000047">
    <property type="protein sequence ID" value="EDM46255.1"/>
    <property type="molecule type" value="Genomic_DNA"/>
</dbReference>
<dbReference type="GO" id="GO:0048027">
    <property type="term" value="F:mRNA 5'-UTR binding"/>
    <property type="evidence" value="ECO:0007669"/>
    <property type="project" value="UniProtKB-UniRule"/>
</dbReference>
<evidence type="ECO:0000256" key="2">
    <source>
        <dbReference type="ARBA" id="ARBA00022845"/>
    </source>
</evidence>
<comment type="subcellular location">
    <subcellularLocation>
        <location evidence="5">Cytoplasm</location>
    </subcellularLocation>
</comment>
<comment type="similarity">
    <text evidence="5">Belongs to the CsrA/RsmA family.</text>
</comment>
<proteinExistence type="inferred from homology"/>
<organism evidence="6 7">
    <name type="scientific">Marinobacter algicola DG893</name>
    <dbReference type="NCBI Taxonomy" id="443152"/>
    <lineage>
        <taxon>Bacteria</taxon>
        <taxon>Pseudomonadati</taxon>
        <taxon>Pseudomonadota</taxon>
        <taxon>Gammaproteobacteria</taxon>
        <taxon>Pseudomonadales</taxon>
        <taxon>Marinobacteraceae</taxon>
        <taxon>Marinobacter</taxon>
    </lineage>
</organism>
<reference evidence="6 7" key="1">
    <citation type="submission" date="2007-06" db="EMBL/GenBank/DDBJ databases">
        <authorList>
            <person name="Green D."/>
            <person name="Ferriera S."/>
            <person name="Johnson J."/>
            <person name="Kravitz S."/>
            <person name="Beeson K."/>
            <person name="Sutton G."/>
            <person name="Rogers Y.-H."/>
            <person name="Friedman R."/>
            <person name="Frazier M."/>
            <person name="Venter J.C."/>
        </authorList>
    </citation>
    <scope>NUCLEOTIDE SEQUENCE [LARGE SCALE GENOMIC DNA]</scope>
    <source>
        <strain evidence="6 7">DG893</strain>
    </source>
</reference>
<evidence type="ECO:0000313" key="7">
    <source>
        <dbReference type="Proteomes" id="UP000005856"/>
    </source>
</evidence>
<sequence>MALILTRRPGETIIIETPSGEVVEVTVVGTNGPQVRMGISAPKHTTIDREEIYRRKQREKAHG</sequence>
<keyword evidence="1 5" id="KW-0963">Cytoplasm</keyword>
<evidence type="ECO:0000256" key="1">
    <source>
        <dbReference type="ARBA" id="ARBA00022490"/>
    </source>
</evidence>
<comment type="function">
    <text evidence="5">A key translational regulator that binds mRNA to regulate translation initiation and/or mRNA stability. Mediates global changes in gene expression, shifting from rapid growth to stress survival by linking envelope stress, the stringent response and the catabolite repression systems. Usually binds in the 5'-UTR; binding at or near the Shine-Dalgarno sequence prevents ribosome-binding, repressing translation, binding elsewhere in the 5'-UTR can activate translation and/or stabilize the mRNA. Its function is antagonized by small RNA(s).</text>
</comment>
<dbReference type="InterPro" id="IPR003751">
    <property type="entry name" value="CsrA"/>
</dbReference>
<evidence type="ECO:0000256" key="4">
    <source>
        <dbReference type="ARBA" id="ARBA00023159"/>
    </source>
</evidence>
<dbReference type="OrthoDB" id="9809061at2"/>
<keyword evidence="5" id="KW-0678">Repressor</keyword>
<keyword evidence="3 5" id="KW-0694">RNA-binding</keyword>
<name>A6F4U1_9GAMM</name>
<comment type="subunit">
    <text evidence="5">Homodimer; the beta-strands of each monomer intercalate to form a hydrophobic core, while the alpha-helices form wings that extend away from the core.</text>
</comment>
<evidence type="ECO:0000256" key="3">
    <source>
        <dbReference type="ARBA" id="ARBA00022884"/>
    </source>
</evidence>
<gene>
    <name evidence="5" type="primary">csrA</name>
    <name evidence="6" type="ORF">MDG893_05114</name>
</gene>
<dbReference type="PANTHER" id="PTHR34984:SF1">
    <property type="entry name" value="CARBON STORAGE REGULATOR"/>
    <property type="match status" value="1"/>
</dbReference>
<dbReference type="GO" id="GO:0006402">
    <property type="term" value="P:mRNA catabolic process"/>
    <property type="evidence" value="ECO:0007669"/>
    <property type="project" value="InterPro"/>
</dbReference>
<accession>A6F4U1</accession>
<dbReference type="RefSeq" id="WP_007155275.1">
    <property type="nucleotide sequence ID" value="NZ_ABCP01000047.1"/>
</dbReference>
<keyword evidence="7" id="KW-1185">Reference proteome</keyword>
<comment type="caution">
    <text evidence="6">The sequence shown here is derived from an EMBL/GenBank/DDBJ whole genome shotgun (WGS) entry which is preliminary data.</text>
</comment>
<dbReference type="GO" id="GO:0005829">
    <property type="term" value="C:cytosol"/>
    <property type="evidence" value="ECO:0007669"/>
    <property type="project" value="TreeGrafter"/>
</dbReference>
<dbReference type="STRING" id="443152.MDG893_05114"/>
<protein>
    <recommendedName>
        <fullName evidence="5">Translational regulator CsrA</fullName>
    </recommendedName>
    <alternativeName>
        <fullName evidence="5">Carbon storage regulator</fullName>
    </alternativeName>
</protein>
<dbReference type="Gene3D" id="2.60.40.4380">
    <property type="entry name" value="Translational regulator CsrA"/>
    <property type="match status" value="1"/>
</dbReference>
<dbReference type="HAMAP" id="MF_00167">
    <property type="entry name" value="CsrA"/>
    <property type="match status" value="1"/>
</dbReference>
<evidence type="ECO:0000256" key="5">
    <source>
        <dbReference type="HAMAP-Rule" id="MF_00167"/>
    </source>
</evidence>
<keyword evidence="2 5" id="KW-0810">Translation regulation</keyword>
<dbReference type="PANTHER" id="PTHR34984">
    <property type="entry name" value="CARBON STORAGE REGULATOR"/>
    <property type="match status" value="1"/>
</dbReference>
<dbReference type="GO" id="GO:0045948">
    <property type="term" value="P:positive regulation of translational initiation"/>
    <property type="evidence" value="ECO:0007669"/>
    <property type="project" value="UniProtKB-UniRule"/>
</dbReference>
<dbReference type="AlphaFoldDB" id="A6F4U1"/>
<keyword evidence="4 5" id="KW-0010">Activator</keyword>
<dbReference type="SUPFAM" id="SSF117130">
    <property type="entry name" value="CsrA-like"/>
    <property type="match status" value="1"/>
</dbReference>
<dbReference type="Proteomes" id="UP000005856">
    <property type="component" value="Unassembled WGS sequence"/>
</dbReference>
<evidence type="ECO:0000313" key="6">
    <source>
        <dbReference type="EMBL" id="EDM46255.1"/>
    </source>
</evidence>
<dbReference type="GO" id="GO:0006109">
    <property type="term" value="P:regulation of carbohydrate metabolic process"/>
    <property type="evidence" value="ECO:0007669"/>
    <property type="project" value="UniProtKB-UniRule"/>
</dbReference>